<feature type="compositionally biased region" description="Basic residues" evidence="2">
    <location>
        <begin position="367"/>
        <end position="386"/>
    </location>
</feature>
<evidence type="ECO:0000313" key="5">
    <source>
        <dbReference type="EMBL" id="VFT91946.1"/>
    </source>
</evidence>
<dbReference type="PANTHER" id="PTHR23148:SF0">
    <property type="entry name" value="SERINE_ARGININE REPETITIVE MATRIX PROTEIN 1"/>
    <property type="match status" value="1"/>
</dbReference>
<protein>
    <submittedName>
        <fullName evidence="5">Aste57867_15136 protein</fullName>
    </submittedName>
</protein>
<dbReference type="PROSITE" id="PS51025">
    <property type="entry name" value="PWI"/>
    <property type="match status" value="1"/>
</dbReference>
<dbReference type="InterPro" id="IPR002483">
    <property type="entry name" value="PWI_dom"/>
</dbReference>
<evidence type="ECO:0000313" key="6">
    <source>
        <dbReference type="Proteomes" id="UP000332933"/>
    </source>
</evidence>
<gene>
    <name evidence="5" type="primary">Aste57867_15136</name>
    <name evidence="4" type="ORF">As57867_015080</name>
    <name evidence="5" type="ORF">ASTE57867_15136</name>
</gene>
<feature type="compositionally biased region" description="Basic residues" evidence="2">
    <location>
        <begin position="184"/>
        <end position="196"/>
    </location>
</feature>
<accession>A0A485L3F1</accession>
<dbReference type="EMBL" id="CAADRA010005648">
    <property type="protein sequence ID" value="VFT91946.1"/>
    <property type="molecule type" value="Genomic_DNA"/>
</dbReference>
<feature type="compositionally biased region" description="Basic and acidic residues" evidence="2">
    <location>
        <begin position="322"/>
        <end position="334"/>
    </location>
</feature>
<name>A0A485L3F1_9STRA</name>
<evidence type="ECO:0000259" key="3">
    <source>
        <dbReference type="PROSITE" id="PS51025"/>
    </source>
</evidence>
<dbReference type="GO" id="GO:0006397">
    <property type="term" value="P:mRNA processing"/>
    <property type="evidence" value="ECO:0007669"/>
    <property type="project" value="UniProtKB-KW"/>
</dbReference>
<dbReference type="Gene3D" id="1.20.1390.10">
    <property type="entry name" value="PWI domain"/>
    <property type="match status" value="1"/>
</dbReference>
<dbReference type="InterPro" id="IPR052225">
    <property type="entry name" value="Ser/Arg_repetitive_matrix"/>
</dbReference>
<feature type="domain" description="PWI" evidence="3">
    <location>
        <begin position="29"/>
        <end position="131"/>
    </location>
</feature>
<dbReference type="GO" id="GO:0048024">
    <property type="term" value="P:regulation of mRNA splicing, via spliceosome"/>
    <property type="evidence" value="ECO:0007669"/>
    <property type="project" value="TreeGrafter"/>
</dbReference>
<keyword evidence="6" id="KW-1185">Reference proteome</keyword>
<dbReference type="SMART" id="SM00311">
    <property type="entry name" value="PWI"/>
    <property type="match status" value="1"/>
</dbReference>
<feature type="compositionally biased region" description="Basic and acidic residues" evidence="2">
    <location>
        <begin position="250"/>
        <end position="263"/>
    </location>
</feature>
<evidence type="ECO:0000256" key="2">
    <source>
        <dbReference type="SAM" id="MobiDB-lite"/>
    </source>
</evidence>
<dbReference type="GO" id="GO:0003723">
    <property type="term" value="F:RNA binding"/>
    <property type="evidence" value="ECO:0007669"/>
    <property type="project" value="TreeGrafter"/>
</dbReference>
<evidence type="ECO:0000313" key="4">
    <source>
        <dbReference type="EMBL" id="KAF0693953.1"/>
    </source>
</evidence>
<feature type="compositionally biased region" description="Basic and acidic residues" evidence="2">
    <location>
        <begin position="197"/>
        <end position="221"/>
    </location>
</feature>
<dbReference type="EMBL" id="VJMH01005627">
    <property type="protein sequence ID" value="KAF0693953.1"/>
    <property type="molecule type" value="Genomic_DNA"/>
</dbReference>
<dbReference type="Proteomes" id="UP000332933">
    <property type="component" value="Unassembled WGS sequence"/>
</dbReference>
<feature type="region of interest" description="Disordered" evidence="2">
    <location>
        <begin position="154"/>
        <end position="404"/>
    </location>
</feature>
<organism evidence="5 6">
    <name type="scientific">Aphanomyces stellatus</name>
    <dbReference type="NCBI Taxonomy" id="120398"/>
    <lineage>
        <taxon>Eukaryota</taxon>
        <taxon>Sar</taxon>
        <taxon>Stramenopiles</taxon>
        <taxon>Oomycota</taxon>
        <taxon>Saprolegniomycetes</taxon>
        <taxon>Saprolegniales</taxon>
        <taxon>Verrucalvaceae</taxon>
        <taxon>Aphanomyces</taxon>
    </lineage>
</organism>
<evidence type="ECO:0000256" key="1">
    <source>
        <dbReference type="ARBA" id="ARBA00022664"/>
    </source>
</evidence>
<reference evidence="5 6" key="1">
    <citation type="submission" date="2019-03" db="EMBL/GenBank/DDBJ databases">
        <authorList>
            <person name="Gaulin E."/>
            <person name="Dumas B."/>
        </authorList>
    </citation>
    <scope>NUCLEOTIDE SEQUENCE [LARGE SCALE GENOMIC DNA]</scope>
    <source>
        <strain evidence="5">CBS 568.67</strain>
    </source>
</reference>
<feature type="compositionally biased region" description="Basic and acidic residues" evidence="2">
    <location>
        <begin position="168"/>
        <end position="183"/>
    </location>
</feature>
<reference evidence="4" key="2">
    <citation type="submission" date="2019-06" db="EMBL/GenBank/DDBJ databases">
        <title>Genomics analysis of Aphanomyces spp. identifies a new class of oomycete effector associated with host adaptation.</title>
        <authorList>
            <person name="Gaulin E."/>
        </authorList>
    </citation>
    <scope>NUCLEOTIDE SEQUENCE</scope>
    <source>
        <strain evidence="4">CBS 578.67</strain>
    </source>
</reference>
<dbReference type="Pfam" id="PF01480">
    <property type="entry name" value="PWI"/>
    <property type="match status" value="1"/>
</dbReference>
<dbReference type="GO" id="GO:0005681">
    <property type="term" value="C:spliceosomal complex"/>
    <property type="evidence" value="ECO:0007669"/>
    <property type="project" value="TreeGrafter"/>
</dbReference>
<keyword evidence="1" id="KW-0507">mRNA processing</keyword>
<dbReference type="SUPFAM" id="SSF101233">
    <property type="entry name" value="PWI domain"/>
    <property type="match status" value="1"/>
</dbReference>
<feature type="compositionally biased region" description="Basic and acidic residues" evidence="2">
    <location>
        <begin position="354"/>
        <end position="366"/>
    </location>
</feature>
<dbReference type="PANTHER" id="PTHR23148">
    <property type="entry name" value="SERINE/ARGININE REGULATED NUCLEAR MATRIX PROTEIN"/>
    <property type="match status" value="1"/>
</dbReference>
<dbReference type="AlphaFoldDB" id="A0A485L3F1"/>
<proteinExistence type="predicted"/>
<sequence>MASGANFFRGTTLDQDSRFFNKHKKLLAKMDFPECFKHKVDVSKVNKEVMHQWITEKITEVLGFEDDIVVSTAINLLEPNHPLDPLKPKEMQMALTGFLEGDAKAFMDELWTLMLSAQDNPTGIPQVFLEKKKKEMEAKRASDKIEQERIAKRVQSFQQAAAPPAADTKSRRPDYDRPRDRDHRPRRRTPSPRRRRDSPPRRRDSPPRRRESPPRRRDSSPRRRSSPSPRRQRQPSRSPDRPSKPSRRSSSRDRVKTNDDDTPRRRRASSSPSDSRRRRGSSVSPKRDRADSRADEPSEKKQRKSSPSPPIAKDTPPRKSRHQDESPPRKDKDRSSRRRTPSPARQERPRHRSGSRERSRRDSSPRDRRRSRSGDRHRHRRSRRSFSRSPSKDEFQREKRPRRD</sequence>
<dbReference type="OrthoDB" id="163257at2759"/>
<feature type="compositionally biased region" description="Basic and acidic residues" evidence="2">
    <location>
        <begin position="285"/>
        <end position="300"/>
    </location>
</feature>
<dbReference type="InterPro" id="IPR036483">
    <property type="entry name" value="PWI_dom_sf"/>
</dbReference>
<feature type="compositionally biased region" description="Basic residues" evidence="2">
    <location>
        <begin position="222"/>
        <end position="234"/>
    </location>
</feature>